<evidence type="ECO:0000256" key="2">
    <source>
        <dbReference type="SAM" id="SignalP"/>
    </source>
</evidence>
<comment type="caution">
    <text evidence="3">The sequence shown here is derived from an EMBL/GenBank/DDBJ whole genome shotgun (WGS) entry which is preliminary data.</text>
</comment>
<reference evidence="3" key="1">
    <citation type="submission" date="2023-06" db="EMBL/GenBank/DDBJ databases">
        <authorList>
            <person name="Noh H."/>
        </authorList>
    </citation>
    <scope>NUCLEOTIDE SEQUENCE</scope>
    <source>
        <strain evidence="3">DUCC20226</strain>
    </source>
</reference>
<dbReference type="EMBL" id="JAUJFL010000013">
    <property type="protein sequence ID" value="KAK2595883.1"/>
    <property type="molecule type" value="Genomic_DNA"/>
</dbReference>
<sequence>MPTTVVLLIMLVLLILVFRLDMHERHLARLEHRMIRRDRPRATQRLPSAHSSASTRAPIHSHPQDHTSPPSYDSLSRGADLETTRARNPPKRTLNAPIPTDSPIEEAYLAAATALIGLSRSSQDETYSSMFVARAAQAVSVAASTSKTYPAFLAAVNAVELLSMLDYEHDCGRMRLDVETERKGLVNLIDAAVRQSLA</sequence>
<feature type="compositionally biased region" description="Polar residues" evidence="1">
    <location>
        <begin position="45"/>
        <end position="55"/>
    </location>
</feature>
<dbReference type="Proteomes" id="UP001265746">
    <property type="component" value="Unassembled WGS sequence"/>
</dbReference>
<organism evidence="3 4">
    <name type="scientific">Phomopsis amygdali</name>
    <name type="common">Fusicoccum amygdali</name>
    <dbReference type="NCBI Taxonomy" id="1214568"/>
    <lineage>
        <taxon>Eukaryota</taxon>
        <taxon>Fungi</taxon>
        <taxon>Dikarya</taxon>
        <taxon>Ascomycota</taxon>
        <taxon>Pezizomycotina</taxon>
        <taxon>Sordariomycetes</taxon>
        <taxon>Sordariomycetidae</taxon>
        <taxon>Diaporthales</taxon>
        <taxon>Diaporthaceae</taxon>
        <taxon>Diaporthe</taxon>
    </lineage>
</organism>
<evidence type="ECO:0000313" key="3">
    <source>
        <dbReference type="EMBL" id="KAK2595883.1"/>
    </source>
</evidence>
<name>A0AAD9VWN4_PHOAM</name>
<feature type="chain" id="PRO_5042018678" description="Transmembrane protein" evidence="2">
    <location>
        <begin position="20"/>
        <end position="198"/>
    </location>
</feature>
<protein>
    <recommendedName>
        <fullName evidence="5">Transmembrane protein</fullName>
    </recommendedName>
</protein>
<accession>A0AAD9VWN4</accession>
<keyword evidence="4" id="KW-1185">Reference proteome</keyword>
<dbReference type="AlphaFoldDB" id="A0AAD9VWN4"/>
<gene>
    <name evidence="3" type="ORF">N8I77_013674</name>
</gene>
<keyword evidence="2" id="KW-0732">Signal</keyword>
<evidence type="ECO:0000313" key="4">
    <source>
        <dbReference type="Proteomes" id="UP001265746"/>
    </source>
</evidence>
<feature type="region of interest" description="Disordered" evidence="1">
    <location>
        <begin position="38"/>
        <end position="99"/>
    </location>
</feature>
<evidence type="ECO:0000256" key="1">
    <source>
        <dbReference type="SAM" id="MobiDB-lite"/>
    </source>
</evidence>
<evidence type="ECO:0008006" key="5">
    <source>
        <dbReference type="Google" id="ProtNLM"/>
    </source>
</evidence>
<proteinExistence type="predicted"/>
<feature type="signal peptide" evidence="2">
    <location>
        <begin position="1"/>
        <end position="19"/>
    </location>
</feature>